<dbReference type="KEGG" id="mars:A8C75_17375"/>
<proteinExistence type="predicted"/>
<reference evidence="2 3" key="2">
    <citation type="journal article" date="2018" name="Int. J. Syst. Evol. Microbiol.">
        <title>Marinobacterium aestuarii sp. nov., a benzene-degrading marine bacterium isolated from estuary sediment.</title>
        <authorList>
            <person name="Bae S.S."/>
            <person name="Jung J."/>
            <person name="Chung D."/>
            <person name="Baek K."/>
        </authorList>
    </citation>
    <scope>NUCLEOTIDE SEQUENCE [LARGE SCALE GENOMIC DNA]</scope>
    <source>
        <strain evidence="2 3">ST58-10</strain>
    </source>
</reference>
<name>A0A1A9F2F7_9GAMM</name>
<dbReference type="Pfam" id="PF07254">
    <property type="entry name" value="Cpta_toxin"/>
    <property type="match status" value="1"/>
</dbReference>
<keyword evidence="1" id="KW-0812">Transmembrane</keyword>
<protein>
    <recommendedName>
        <fullName evidence="4">Toxin CptA</fullName>
    </recommendedName>
</protein>
<dbReference type="Proteomes" id="UP000078070">
    <property type="component" value="Chromosome"/>
</dbReference>
<dbReference type="AlphaFoldDB" id="A0A1A9F2F7"/>
<keyword evidence="3" id="KW-1185">Reference proteome</keyword>
<evidence type="ECO:0008006" key="4">
    <source>
        <dbReference type="Google" id="ProtNLM"/>
    </source>
</evidence>
<feature type="transmembrane region" description="Helical" evidence="1">
    <location>
        <begin position="20"/>
        <end position="53"/>
    </location>
</feature>
<dbReference type="OrthoDB" id="6088897at2"/>
<keyword evidence="1" id="KW-0472">Membrane</keyword>
<dbReference type="EMBL" id="CP015839">
    <property type="protein sequence ID" value="ANG64068.1"/>
    <property type="molecule type" value="Genomic_DNA"/>
</dbReference>
<organism evidence="2 3">
    <name type="scientific">Marinobacterium aestuarii</name>
    <dbReference type="NCBI Taxonomy" id="1821621"/>
    <lineage>
        <taxon>Bacteria</taxon>
        <taxon>Pseudomonadati</taxon>
        <taxon>Pseudomonadota</taxon>
        <taxon>Gammaproteobacteria</taxon>
        <taxon>Oceanospirillales</taxon>
        <taxon>Oceanospirillaceae</taxon>
        <taxon>Marinobacterium</taxon>
    </lineage>
</organism>
<evidence type="ECO:0000313" key="2">
    <source>
        <dbReference type="EMBL" id="ANG64068.1"/>
    </source>
</evidence>
<reference evidence="3" key="1">
    <citation type="submission" date="2016-05" db="EMBL/GenBank/DDBJ databases">
        <authorList>
            <person name="Baek K."/>
            <person name="Yang S.-J."/>
        </authorList>
    </citation>
    <scope>NUCLEOTIDE SEQUENCE [LARGE SCALE GENOMIC DNA]</scope>
    <source>
        <strain evidence="3">ST58-10</strain>
    </source>
</reference>
<gene>
    <name evidence="2" type="ORF">A8C75_17375</name>
</gene>
<evidence type="ECO:0000313" key="3">
    <source>
        <dbReference type="Proteomes" id="UP000078070"/>
    </source>
</evidence>
<sequence>MFSPLEVTLKPSRMLWWLQLSSHLTLVVLLALSVLPSSLILCLAVVAGLNLWLSYRQRRDAVQALRWDADLHTVALYEAEQGWVTVDTLESVLAWRWLLILRVHAGGRRRRLVLLPDSVTADAFRRLSVIARLAPLQLSAPDQATRS</sequence>
<dbReference type="InterPro" id="IPR009883">
    <property type="entry name" value="YgfX"/>
</dbReference>
<evidence type="ECO:0000256" key="1">
    <source>
        <dbReference type="SAM" id="Phobius"/>
    </source>
</evidence>
<accession>A0A1A9F2F7</accession>
<dbReference type="RefSeq" id="WP_067385346.1">
    <property type="nucleotide sequence ID" value="NZ_CP015839.1"/>
</dbReference>
<keyword evidence="1" id="KW-1133">Transmembrane helix</keyword>